<keyword evidence="10" id="KW-0119">Carbohydrate metabolism</keyword>
<keyword evidence="3 11" id="KW-0808">Transferase</keyword>
<dbReference type="GO" id="GO:0005975">
    <property type="term" value="P:carbohydrate metabolic process"/>
    <property type="evidence" value="ECO:0007669"/>
    <property type="project" value="InterPro"/>
</dbReference>
<accession>A0A3P8X394</accession>
<dbReference type="STRING" id="244447.ENSCSEP00000033307"/>
<keyword evidence="9" id="KW-0325">Glycoprotein</keyword>
<evidence type="ECO:0000256" key="8">
    <source>
        <dbReference type="ARBA" id="ARBA00023136"/>
    </source>
</evidence>
<feature type="chain" id="PRO_5044597067" description="Sulfotransferase" evidence="13">
    <location>
        <begin position="23"/>
        <end position="442"/>
    </location>
</feature>
<dbReference type="Gene3D" id="3.40.50.300">
    <property type="entry name" value="P-loop containing nucleotide triphosphate hydrolases"/>
    <property type="match status" value="1"/>
</dbReference>
<dbReference type="Proteomes" id="UP000265120">
    <property type="component" value="Chromosome 6"/>
</dbReference>
<dbReference type="OMA" id="YHVQSAL"/>
<protein>
    <recommendedName>
        <fullName evidence="11">Sulfotransferase</fullName>
        <ecNumber evidence="11">2.8.2.-</ecNumber>
    </recommendedName>
</protein>
<evidence type="ECO:0000259" key="14">
    <source>
        <dbReference type="Pfam" id="PF00685"/>
    </source>
</evidence>
<dbReference type="RefSeq" id="XP_008309416.1">
    <property type="nucleotide sequence ID" value="XM_008311194.3"/>
</dbReference>
<keyword evidence="7" id="KW-0333">Golgi apparatus</keyword>
<evidence type="ECO:0000256" key="6">
    <source>
        <dbReference type="ARBA" id="ARBA00022989"/>
    </source>
</evidence>
<dbReference type="GeneTree" id="ENSGT00940000161262"/>
<dbReference type="InterPro" id="IPR051135">
    <property type="entry name" value="Gal/GlcNAc/GalNAc_ST"/>
</dbReference>
<dbReference type="GO" id="GO:0001517">
    <property type="term" value="F:N-acetylglucosamine 6-O-sulfotransferase activity"/>
    <property type="evidence" value="ECO:0007669"/>
    <property type="project" value="TreeGrafter"/>
</dbReference>
<dbReference type="InterPro" id="IPR016469">
    <property type="entry name" value="Carbohydrate_sulfotransferase"/>
</dbReference>
<name>A0A3P8X394_CYNSE</name>
<organism evidence="15 16">
    <name type="scientific">Cynoglossus semilaevis</name>
    <name type="common">Tongue sole</name>
    <dbReference type="NCBI Taxonomy" id="244447"/>
    <lineage>
        <taxon>Eukaryota</taxon>
        <taxon>Metazoa</taxon>
        <taxon>Chordata</taxon>
        <taxon>Craniata</taxon>
        <taxon>Vertebrata</taxon>
        <taxon>Euteleostomi</taxon>
        <taxon>Actinopterygii</taxon>
        <taxon>Neopterygii</taxon>
        <taxon>Teleostei</taxon>
        <taxon>Neoteleostei</taxon>
        <taxon>Acanthomorphata</taxon>
        <taxon>Carangaria</taxon>
        <taxon>Pleuronectiformes</taxon>
        <taxon>Pleuronectoidei</taxon>
        <taxon>Cynoglossidae</taxon>
        <taxon>Cynoglossinae</taxon>
        <taxon>Cynoglossus</taxon>
    </lineage>
</organism>
<evidence type="ECO:0000313" key="16">
    <source>
        <dbReference type="Proteomes" id="UP000265120"/>
    </source>
</evidence>
<dbReference type="InterPro" id="IPR027417">
    <property type="entry name" value="P-loop_NTPase"/>
</dbReference>
<dbReference type="OrthoDB" id="6138663at2759"/>
<feature type="domain" description="Sulfotransferase" evidence="14">
    <location>
        <begin position="87"/>
        <end position="413"/>
    </location>
</feature>
<dbReference type="Ensembl" id="ENSCSET00000033739.1">
    <property type="protein sequence ID" value="ENSCSEP00000033305.1"/>
    <property type="gene ID" value="ENSCSEG00000021377.1"/>
</dbReference>
<dbReference type="SUPFAM" id="SSF52540">
    <property type="entry name" value="P-loop containing nucleoside triphosphate hydrolases"/>
    <property type="match status" value="1"/>
</dbReference>
<evidence type="ECO:0000313" key="15">
    <source>
        <dbReference type="Ensembl" id="ENSCSEP00000033307.1"/>
    </source>
</evidence>
<dbReference type="GeneID" id="103379596"/>
<evidence type="ECO:0000256" key="7">
    <source>
        <dbReference type="ARBA" id="ARBA00023034"/>
    </source>
</evidence>
<evidence type="ECO:0000256" key="1">
    <source>
        <dbReference type="ARBA" id="ARBA00004323"/>
    </source>
</evidence>
<dbReference type="PIRSF" id="PIRSF005883">
    <property type="entry name" value="Carbohydrate_sulfotransferase"/>
    <property type="match status" value="1"/>
</dbReference>
<evidence type="ECO:0000256" key="9">
    <source>
        <dbReference type="ARBA" id="ARBA00023180"/>
    </source>
</evidence>
<reference evidence="15 16" key="1">
    <citation type="journal article" date="2014" name="Nat. Genet.">
        <title>Whole-genome sequence of a flatfish provides insights into ZW sex chromosome evolution and adaptation to a benthic lifestyle.</title>
        <authorList>
            <person name="Chen S."/>
            <person name="Zhang G."/>
            <person name="Shao C."/>
            <person name="Huang Q."/>
            <person name="Liu G."/>
            <person name="Zhang P."/>
            <person name="Song W."/>
            <person name="An N."/>
            <person name="Chalopin D."/>
            <person name="Volff J.N."/>
            <person name="Hong Y."/>
            <person name="Li Q."/>
            <person name="Sha Z."/>
            <person name="Zhou H."/>
            <person name="Xie M."/>
            <person name="Yu Q."/>
            <person name="Liu Y."/>
            <person name="Xiang H."/>
            <person name="Wang N."/>
            <person name="Wu K."/>
            <person name="Yang C."/>
            <person name="Zhou Q."/>
            <person name="Liao X."/>
            <person name="Yang L."/>
            <person name="Hu Q."/>
            <person name="Zhang J."/>
            <person name="Meng L."/>
            <person name="Jin L."/>
            <person name="Tian Y."/>
            <person name="Lian J."/>
            <person name="Yang J."/>
            <person name="Miao G."/>
            <person name="Liu S."/>
            <person name="Liang Z."/>
            <person name="Yan F."/>
            <person name="Li Y."/>
            <person name="Sun B."/>
            <person name="Zhang H."/>
            <person name="Zhang J."/>
            <person name="Zhu Y."/>
            <person name="Du M."/>
            <person name="Zhao Y."/>
            <person name="Schartl M."/>
            <person name="Tang Q."/>
            <person name="Wang J."/>
        </authorList>
    </citation>
    <scope>NUCLEOTIDE SEQUENCE</scope>
</reference>
<reference evidence="15" key="2">
    <citation type="submission" date="2025-05" db="UniProtKB">
        <authorList>
            <consortium name="Ensembl"/>
        </authorList>
    </citation>
    <scope>IDENTIFICATION</scope>
</reference>
<dbReference type="GO" id="GO:0006790">
    <property type="term" value="P:sulfur compound metabolic process"/>
    <property type="evidence" value="ECO:0007669"/>
    <property type="project" value="TreeGrafter"/>
</dbReference>
<keyword evidence="4" id="KW-0812">Transmembrane</keyword>
<dbReference type="GO" id="GO:0006044">
    <property type="term" value="P:N-acetylglucosamine metabolic process"/>
    <property type="evidence" value="ECO:0007669"/>
    <property type="project" value="TreeGrafter"/>
</dbReference>
<evidence type="ECO:0000256" key="11">
    <source>
        <dbReference type="RuleBase" id="RU361155"/>
    </source>
</evidence>
<dbReference type="GO" id="GO:0000139">
    <property type="term" value="C:Golgi membrane"/>
    <property type="evidence" value="ECO:0007669"/>
    <property type="project" value="UniProtKB-SubCell"/>
</dbReference>
<dbReference type="PANTHER" id="PTHR10704">
    <property type="entry name" value="CARBOHYDRATE SULFOTRANSFERASE"/>
    <property type="match status" value="1"/>
</dbReference>
<evidence type="ECO:0000256" key="13">
    <source>
        <dbReference type="SAM" id="SignalP"/>
    </source>
</evidence>
<dbReference type="EC" id="2.8.2.-" evidence="11"/>
<evidence type="ECO:0000256" key="4">
    <source>
        <dbReference type="ARBA" id="ARBA00022692"/>
    </source>
</evidence>
<keyword evidence="13" id="KW-0732">Signal</keyword>
<evidence type="ECO:0000256" key="5">
    <source>
        <dbReference type="ARBA" id="ARBA00022968"/>
    </source>
</evidence>
<evidence type="ECO:0000256" key="10">
    <source>
        <dbReference type="ARBA" id="ARBA00023277"/>
    </source>
</evidence>
<dbReference type="Ensembl" id="ENSCSET00000033741.1">
    <property type="protein sequence ID" value="ENSCSEP00000033307.1"/>
    <property type="gene ID" value="ENSCSEG00000021377.1"/>
</dbReference>
<dbReference type="Pfam" id="PF00685">
    <property type="entry name" value="Sulfotransfer_1"/>
    <property type="match status" value="1"/>
</dbReference>
<evidence type="ECO:0000256" key="2">
    <source>
        <dbReference type="ARBA" id="ARBA00005530"/>
    </source>
</evidence>
<comment type="similarity">
    <text evidence="2">Belongs to the sulfotransferase 1 family. Gal/GlcNAc/GalNAc subfamily.</text>
</comment>
<keyword evidence="8" id="KW-0472">Membrane</keyword>
<keyword evidence="16" id="KW-1185">Reference proteome</keyword>
<sequence length="442" mass="50100">MLCSWKSMVLLALASIAIQYTAIRTFSSKPLNILCSVGLIPTGQTVNCSLKELTPDQAERGSNETLANTRPSPNLSLPSKGDAHERTHILILATTRSGSSFVGQLFNQHPEVFYLFEPLYHVQSVLLPRLAQSRNLAERRLMMGAARDLLRSLYHCHLGSLESYIRPHPANHSTDKLFRRGASRSLCSPPVCEVPLGPEDQGLVLTDEGECVKKCGPLNVTLAADACRTMRHTAIKTVRIPQVSDLKALIEDPKLNLKVVQLVRDPRGILASRIETFRDTYRLWRLWRATGRRPHNLDLGQINTVCDDFLKSVSTGLSKPAWLRGRYMLLRYEDVARFPLQKTRELYNFLGLDLDQSVKDWIINNTRGSSDQSSRHKFTTVRDSAANAENWRVKLSLDMVTYTQNACQPLLQLLGYRTVFHSRELRNFSRSLVEDRMFLPFL</sequence>
<keyword evidence="6" id="KW-1133">Transmembrane helix</keyword>
<evidence type="ECO:0000256" key="3">
    <source>
        <dbReference type="ARBA" id="ARBA00022679"/>
    </source>
</evidence>
<dbReference type="KEGG" id="csem:103379596"/>
<dbReference type="InterPro" id="IPR000863">
    <property type="entry name" value="Sulfotransferase_dom"/>
</dbReference>
<feature type="region of interest" description="Disordered" evidence="12">
    <location>
        <begin position="57"/>
        <end position="82"/>
    </location>
</feature>
<proteinExistence type="inferred from homology"/>
<evidence type="ECO:0000256" key="12">
    <source>
        <dbReference type="SAM" id="MobiDB-lite"/>
    </source>
</evidence>
<dbReference type="PANTHER" id="PTHR10704:SF36">
    <property type="entry name" value="CARBOHYDRATE SULFOTRANSFERASE 1"/>
    <property type="match status" value="1"/>
</dbReference>
<feature type="compositionally biased region" description="Polar residues" evidence="12">
    <location>
        <begin position="63"/>
        <end position="77"/>
    </location>
</feature>
<dbReference type="GO" id="GO:0042339">
    <property type="term" value="P:keratan sulfate proteoglycan metabolic process"/>
    <property type="evidence" value="ECO:0007669"/>
    <property type="project" value="TreeGrafter"/>
</dbReference>
<keyword evidence="5" id="KW-0735">Signal-anchor</keyword>
<dbReference type="AlphaFoldDB" id="A0A3P8X394"/>
<dbReference type="GO" id="GO:0045130">
    <property type="term" value="F:keratan sulfotransferase activity"/>
    <property type="evidence" value="ECO:0007669"/>
    <property type="project" value="TreeGrafter"/>
</dbReference>
<comment type="subcellular location">
    <subcellularLocation>
        <location evidence="1">Golgi apparatus membrane</location>
        <topology evidence="1">Single-pass type II membrane protein</topology>
    </subcellularLocation>
</comment>
<dbReference type="CTD" id="8534"/>
<feature type="signal peptide" evidence="13">
    <location>
        <begin position="1"/>
        <end position="22"/>
    </location>
</feature>